<feature type="transmembrane region" description="Helical" evidence="1">
    <location>
        <begin position="20"/>
        <end position="40"/>
    </location>
</feature>
<keyword evidence="1" id="KW-0472">Membrane</keyword>
<evidence type="ECO:0000313" key="3">
    <source>
        <dbReference type="Proteomes" id="UP000009376"/>
    </source>
</evidence>
<organism evidence="2 3">
    <name type="scientific">Candidatus Parvarchaeum acidophilus ARMAN-5</name>
    <dbReference type="NCBI Taxonomy" id="662762"/>
    <lineage>
        <taxon>Archaea</taxon>
        <taxon>Candidatus Parvarchaeota</taxon>
        <taxon>Candidatus Parvarchaeum</taxon>
    </lineage>
</organism>
<sequence>MAADPIRIHEEKNNMVSLPIYAFYDLIVFVLIFAVVYGLLSRFKFFNSSDIPALIALAIGLLSLTSSFFISFIITFLPYVLAILLFIFLGIVLLSASLVSQGSITDYLKKSSLIPAMVIFMMFIFGLIAFGTVSSNYPGVLGVATNSTTTSSSTIAATSSSFPGDLSSTYILTILTSPGFLTTLLTLMAMLIVVFSITRQKPGAR</sequence>
<evidence type="ECO:0000313" key="2">
    <source>
        <dbReference type="EMBL" id="EFD93097.1"/>
    </source>
</evidence>
<feature type="transmembrane region" description="Helical" evidence="1">
    <location>
        <begin position="170"/>
        <end position="197"/>
    </location>
</feature>
<evidence type="ECO:0000256" key="1">
    <source>
        <dbReference type="SAM" id="Phobius"/>
    </source>
</evidence>
<reference evidence="2 3" key="1">
    <citation type="journal article" date="2010" name="Proc. Natl. Acad. Sci. U.S.A.">
        <title>Enigmatic, ultrasmall, uncultivated Archaea.</title>
        <authorList>
            <person name="Baker B.J."/>
            <person name="Comolli L.R."/>
            <person name="Dick G.J."/>
            <person name="Hauser L.J."/>
            <person name="Hyatt D."/>
            <person name="Dill B.D."/>
            <person name="Land M.L."/>
            <person name="Verberkmoes N.C."/>
            <person name="Hettich R.L."/>
            <person name="Banfield J.F."/>
        </authorList>
    </citation>
    <scope>NUCLEOTIDE SEQUENCE [LARGE SCALE GENOMIC DNA]</scope>
</reference>
<keyword evidence="1" id="KW-0812">Transmembrane</keyword>
<accession>D6GUG9</accession>
<feature type="transmembrane region" description="Helical" evidence="1">
    <location>
        <begin position="52"/>
        <end position="74"/>
    </location>
</feature>
<dbReference type="AlphaFoldDB" id="D6GUG9"/>
<feature type="transmembrane region" description="Helical" evidence="1">
    <location>
        <begin position="112"/>
        <end position="133"/>
    </location>
</feature>
<dbReference type="Proteomes" id="UP000009376">
    <property type="component" value="Unassembled WGS sequence"/>
</dbReference>
<name>D6GUG9_PARA5</name>
<keyword evidence="1" id="KW-1133">Transmembrane helix</keyword>
<dbReference type="EMBL" id="GG745546">
    <property type="protein sequence ID" value="EFD93097.1"/>
    <property type="molecule type" value="Genomic_DNA"/>
</dbReference>
<feature type="transmembrane region" description="Helical" evidence="1">
    <location>
        <begin position="80"/>
        <end position="100"/>
    </location>
</feature>
<proteinExistence type="predicted"/>
<gene>
    <name evidence="2" type="ORF">BJBARM5_0106</name>
</gene>
<protein>
    <submittedName>
        <fullName evidence="2">Uncharacterized protein</fullName>
    </submittedName>
</protein>